<dbReference type="InterPro" id="IPR036388">
    <property type="entry name" value="WH-like_DNA-bd_sf"/>
</dbReference>
<evidence type="ECO:0000256" key="1">
    <source>
        <dbReference type="ARBA" id="ARBA00009437"/>
    </source>
</evidence>
<dbReference type="InterPro" id="IPR005119">
    <property type="entry name" value="LysR_subst-bd"/>
</dbReference>
<dbReference type="GO" id="GO:0003700">
    <property type="term" value="F:DNA-binding transcription factor activity"/>
    <property type="evidence" value="ECO:0007669"/>
    <property type="project" value="InterPro"/>
</dbReference>
<evidence type="ECO:0000256" key="4">
    <source>
        <dbReference type="ARBA" id="ARBA00023163"/>
    </source>
</evidence>
<feature type="domain" description="HTH lysR-type" evidence="5">
    <location>
        <begin position="5"/>
        <end position="62"/>
    </location>
</feature>
<evidence type="ECO:0000256" key="2">
    <source>
        <dbReference type="ARBA" id="ARBA00023015"/>
    </source>
</evidence>
<dbReference type="GO" id="GO:0032993">
    <property type="term" value="C:protein-DNA complex"/>
    <property type="evidence" value="ECO:0007669"/>
    <property type="project" value="TreeGrafter"/>
</dbReference>
<reference evidence="6 7" key="1">
    <citation type="submission" date="2019-03" db="EMBL/GenBank/DDBJ databases">
        <title>Genomic Encyclopedia of Type Strains, Phase III (KMG-III): the genomes of soil and plant-associated and newly described type strains.</title>
        <authorList>
            <person name="Whitman W."/>
        </authorList>
    </citation>
    <scope>NUCLEOTIDE SEQUENCE [LARGE SCALE GENOMIC DNA]</scope>
    <source>
        <strain evidence="6 7">CECT 8976</strain>
    </source>
</reference>
<evidence type="ECO:0000259" key="5">
    <source>
        <dbReference type="PROSITE" id="PS50931"/>
    </source>
</evidence>
<evidence type="ECO:0000313" key="7">
    <source>
        <dbReference type="Proteomes" id="UP000295611"/>
    </source>
</evidence>
<dbReference type="Pfam" id="PF00126">
    <property type="entry name" value="HTH_1"/>
    <property type="match status" value="1"/>
</dbReference>
<gene>
    <name evidence="6" type="ORF">DFP86_10726</name>
</gene>
<accession>A0A4R7B5J1</accession>
<dbReference type="GO" id="GO:0003677">
    <property type="term" value="F:DNA binding"/>
    <property type="evidence" value="ECO:0007669"/>
    <property type="project" value="UniProtKB-KW"/>
</dbReference>
<dbReference type="Gene3D" id="1.10.10.10">
    <property type="entry name" value="Winged helix-like DNA-binding domain superfamily/Winged helix DNA-binding domain"/>
    <property type="match status" value="1"/>
</dbReference>
<dbReference type="PRINTS" id="PR00039">
    <property type="entry name" value="HTHLYSR"/>
</dbReference>
<dbReference type="InterPro" id="IPR036390">
    <property type="entry name" value="WH_DNA-bd_sf"/>
</dbReference>
<evidence type="ECO:0000256" key="3">
    <source>
        <dbReference type="ARBA" id="ARBA00023125"/>
    </source>
</evidence>
<protein>
    <submittedName>
        <fullName evidence="6">DNA-binding transcriptional LysR family regulator</fullName>
    </submittedName>
</protein>
<keyword evidence="4" id="KW-0804">Transcription</keyword>
<keyword evidence="7" id="KW-1185">Reference proteome</keyword>
<dbReference type="SUPFAM" id="SSF53850">
    <property type="entry name" value="Periplasmic binding protein-like II"/>
    <property type="match status" value="1"/>
</dbReference>
<dbReference type="FunFam" id="1.10.10.10:FF:000001">
    <property type="entry name" value="LysR family transcriptional regulator"/>
    <property type="match status" value="1"/>
</dbReference>
<dbReference type="PANTHER" id="PTHR30346:SF28">
    <property type="entry name" value="HTH-TYPE TRANSCRIPTIONAL REGULATOR CYNR"/>
    <property type="match status" value="1"/>
</dbReference>
<organism evidence="6 7">
    <name type="scientific">Paludibacterium purpuratum</name>
    <dbReference type="NCBI Taxonomy" id="1144873"/>
    <lineage>
        <taxon>Bacteria</taxon>
        <taxon>Pseudomonadati</taxon>
        <taxon>Pseudomonadota</taxon>
        <taxon>Betaproteobacteria</taxon>
        <taxon>Neisseriales</taxon>
        <taxon>Chromobacteriaceae</taxon>
        <taxon>Paludibacterium</taxon>
    </lineage>
</organism>
<dbReference type="EMBL" id="SNZP01000007">
    <property type="protein sequence ID" value="TDR79663.1"/>
    <property type="molecule type" value="Genomic_DNA"/>
</dbReference>
<dbReference type="PANTHER" id="PTHR30346">
    <property type="entry name" value="TRANSCRIPTIONAL DUAL REGULATOR HCAR-RELATED"/>
    <property type="match status" value="1"/>
</dbReference>
<dbReference type="AlphaFoldDB" id="A0A4R7B5J1"/>
<dbReference type="Gene3D" id="3.40.190.10">
    <property type="entry name" value="Periplasmic binding protein-like II"/>
    <property type="match status" value="2"/>
</dbReference>
<dbReference type="RefSeq" id="WP_133680578.1">
    <property type="nucleotide sequence ID" value="NZ_SNZP01000007.1"/>
</dbReference>
<sequence length="305" mass="33992">MSHLLKTRQLECFVAVAELLSFRLAAERLCMTQPPLSRQIQRLEQTLGVRLFDRDRRGVRLTEAGQRLLLDARALLAQADATLQKARAEADAAQPVLNVGLTTVVDSEVFPNLSALFQVEYPDIRFNVLSRISRQLIERLRRGELDVALIGLPSTTGDLVVEHLCDDPLTVALPTGHPLARKRRLSLTELGGEAVFWFERERNPAFYDHCRRLFQGWSFAPRWLPEPEDHHVLLGQVAAGLGVGLIARSLTAIRRKGVVYRPLVEGERMAIGIGVAYRSGDQGAPVSAFVRSVRAYYAQRPTVAG</sequence>
<dbReference type="PROSITE" id="PS50931">
    <property type="entry name" value="HTH_LYSR"/>
    <property type="match status" value="1"/>
</dbReference>
<keyword evidence="2" id="KW-0805">Transcription regulation</keyword>
<comment type="similarity">
    <text evidence="1">Belongs to the LysR transcriptional regulatory family.</text>
</comment>
<keyword evidence="3 6" id="KW-0238">DNA-binding</keyword>
<dbReference type="SUPFAM" id="SSF46785">
    <property type="entry name" value="Winged helix' DNA-binding domain"/>
    <property type="match status" value="1"/>
</dbReference>
<comment type="caution">
    <text evidence="6">The sequence shown here is derived from an EMBL/GenBank/DDBJ whole genome shotgun (WGS) entry which is preliminary data.</text>
</comment>
<proteinExistence type="inferred from homology"/>
<dbReference type="Pfam" id="PF03466">
    <property type="entry name" value="LysR_substrate"/>
    <property type="match status" value="1"/>
</dbReference>
<dbReference type="InterPro" id="IPR000847">
    <property type="entry name" value="LysR_HTH_N"/>
</dbReference>
<evidence type="ECO:0000313" key="6">
    <source>
        <dbReference type="EMBL" id="TDR79663.1"/>
    </source>
</evidence>
<name>A0A4R7B5J1_9NEIS</name>
<dbReference type="Proteomes" id="UP000295611">
    <property type="component" value="Unassembled WGS sequence"/>
</dbReference>
<dbReference type="CDD" id="cd08414">
    <property type="entry name" value="PBP2_LTTR_aromatics_like"/>
    <property type="match status" value="1"/>
</dbReference>
<dbReference type="OrthoDB" id="8524600at2"/>